<accession>A0ABR2PPW2</accession>
<reference evidence="1 2" key="1">
    <citation type="journal article" date="2024" name="G3 (Bethesda)">
        <title>Genome assembly of Hibiscus sabdariffa L. provides insights into metabolisms of medicinal natural products.</title>
        <authorList>
            <person name="Kim T."/>
        </authorList>
    </citation>
    <scope>NUCLEOTIDE SEQUENCE [LARGE SCALE GENOMIC DNA]</scope>
    <source>
        <strain evidence="1">TK-2024</strain>
        <tissue evidence="1">Old leaves</tissue>
    </source>
</reference>
<sequence length="98" mass="10749">MKMKTTGSWNAMITGYLNMGKPLEALEHFCKMFSQIRVEYDAHNVSPEVHANSTMHRTPMHGIPTAASGIKSASLNDAISDVVDTLEEAPEVVFPMAN</sequence>
<evidence type="ECO:0008006" key="3">
    <source>
        <dbReference type="Google" id="ProtNLM"/>
    </source>
</evidence>
<organism evidence="1 2">
    <name type="scientific">Hibiscus sabdariffa</name>
    <name type="common">roselle</name>
    <dbReference type="NCBI Taxonomy" id="183260"/>
    <lineage>
        <taxon>Eukaryota</taxon>
        <taxon>Viridiplantae</taxon>
        <taxon>Streptophyta</taxon>
        <taxon>Embryophyta</taxon>
        <taxon>Tracheophyta</taxon>
        <taxon>Spermatophyta</taxon>
        <taxon>Magnoliopsida</taxon>
        <taxon>eudicotyledons</taxon>
        <taxon>Gunneridae</taxon>
        <taxon>Pentapetalae</taxon>
        <taxon>rosids</taxon>
        <taxon>malvids</taxon>
        <taxon>Malvales</taxon>
        <taxon>Malvaceae</taxon>
        <taxon>Malvoideae</taxon>
        <taxon>Hibiscus</taxon>
    </lineage>
</organism>
<evidence type="ECO:0000313" key="1">
    <source>
        <dbReference type="EMBL" id="KAK8990491.1"/>
    </source>
</evidence>
<keyword evidence="2" id="KW-1185">Reference proteome</keyword>
<proteinExistence type="predicted"/>
<comment type="caution">
    <text evidence="1">The sequence shown here is derived from an EMBL/GenBank/DDBJ whole genome shotgun (WGS) entry which is preliminary data.</text>
</comment>
<gene>
    <name evidence="1" type="ORF">V6N11_009190</name>
</gene>
<evidence type="ECO:0000313" key="2">
    <source>
        <dbReference type="Proteomes" id="UP001396334"/>
    </source>
</evidence>
<dbReference type="Proteomes" id="UP001396334">
    <property type="component" value="Unassembled WGS sequence"/>
</dbReference>
<dbReference type="EMBL" id="JBBPBN010000054">
    <property type="protein sequence ID" value="KAK8990491.1"/>
    <property type="molecule type" value="Genomic_DNA"/>
</dbReference>
<name>A0ABR2PPW2_9ROSI</name>
<dbReference type="InterPro" id="IPR002885">
    <property type="entry name" value="PPR_rpt"/>
</dbReference>
<protein>
    <recommendedName>
        <fullName evidence="3">Pentatricopeptide repeat-containing protein</fullName>
    </recommendedName>
</protein>
<dbReference type="Pfam" id="PF01535">
    <property type="entry name" value="PPR"/>
    <property type="match status" value="1"/>
</dbReference>